<name>A0A2W1LFQ2_9BACL</name>
<protein>
    <submittedName>
        <fullName evidence="6">Stage V sporulation protein D</fullName>
    </submittedName>
</protein>
<accession>A0A2W1LFQ2</accession>
<dbReference type="Pfam" id="PF00905">
    <property type="entry name" value="Transpeptidase"/>
    <property type="match status" value="1"/>
</dbReference>
<dbReference type="SUPFAM" id="SSF56519">
    <property type="entry name" value="Penicillin binding protein dimerisation domain"/>
    <property type="match status" value="1"/>
</dbReference>
<evidence type="ECO:0000256" key="4">
    <source>
        <dbReference type="SAM" id="MobiDB-lite"/>
    </source>
</evidence>
<gene>
    <name evidence="6" type="ORF">DNH61_20575</name>
</gene>
<dbReference type="Gene3D" id="3.40.710.10">
    <property type="entry name" value="DD-peptidase/beta-lactamase superfamily"/>
    <property type="match status" value="1"/>
</dbReference>
<keyword evidence="3" id="KW-0472">Membrane</keyword>
<dbReference type="InterPro" id="IPR036138">
    <property type="entry name" value="PBP_dimer_sf"/>
</dbReference>
<feature type="domain" description="PASTA" evidence="5">
    <location>
        <begin position="596"/>
        <end position="656"/>
    </location>
</feature>
<evidence type="ECO:0000256" key="3">
    <source>
        <dbReference type="ARBA" id="ARBA00023136"/>
    </source>
</evidence>
<dbReference type="InterPro" id="IPR050515">
    <property type="entry name" value="Beta-lactam/transpept"/>
</dbReference>
<comment type="caution">
    <text evidence="6">The sequence shown here is derived from an EMBL/GenBank/DDBJ whole genome shotgun (WGS) entry which is preliminary data.</text>
</comment>
<dbReference type="InterPro" id="IPR001460">
    <property type="entry name" value="PCN-bd_Tpept"/>
</dbReference>
<dbReference type="SUPFAM" id="SSF56601">
    <property type="entry name" value="beta-lactamase/transpeptidase-like"/>
    <property type="match status" value="1"/>
</dbReference>
<feature type="region of interest" description="Disordered" evidence="4">
    <location>
        <begin position="716"/>
        <end position="758"/>
    </location>
</feature>
<dbReference type="CDD" id="cd06576">
    <property type="entry name" value="PASTA_Pbp2x-like_1"/>
    <property type="match status" value="1"/>
</dbReference>
<dbReference type="GO" id="GO:0008658">
    <property type="term" value="F:penicillin binding"/>
    <property type="evidence" value="ECO:0007669"/>
    <property type="project" value="InterPro"/>
</dbReference>
<comment type="similarity">
    <text evidence="2">Belongs to the transpeptidase family.</text>
</comment>
<organism evidence="6 7">
    <name type="scientific">Paenibacillus sambharensis</name>
    <dbReference type="NCBI Taxonomy" id="1803190"/>
    <lineage>
        <taxon>Bacteria</taxon>
        <taxon>Bacillati</taxon>
        <taxon>Bacillota</taxon>
        <taxon>Bacilli</taxon>
        <taxon>Bacillales</taxon>
        <taxon>Paenibacillaceae</taxon>
        <taxon>Paenibacillus</taxon>
    </lineage>
</organism>
<dbReference type="InterPro" id="IPR005311">
    <property type="entry name" value="PBP_dimer"/>
</dbReference>
<keyword evidence="7" id="KW-1185">Reference proteome</keyword>
<dbReference type="AlphaFoldDB" id="A0A2W1LFQ2"/>
<evidence type="ECO:0000313" key="7">
    <source>
        <dbReference type="Proteomes" id="UP000249522"/>
    </source>
</evidence>
<dbReference type="InterPro" id="IPR005543">
    <property type="entry name" value="PASTA_dom"/>
</dbReference>
<dbReference type="Gene3D" id="3.30.450.330">
    <property type="match status" value="1"/>
</dbReference>
<dbReference type="InterPro" id="IPR012338">
    <property type="entry name" value="Beta-lactam/transpept-like"/>
</dbReference>
<dbReference type="PANTHER" id="PTHR30627:SF1">
    <property type="entry name" value="PEPTIDOGLYCAN D,D-TRANSPEPTIDASE FTSI"/>
    <property type="match status" value="1"/>
</dbReference>
<sequence length="758" mass="82752">MTKRIKLRTLLIGGIMTLLFVILLGRVYFVQVVNADLWYERAKDSWAAFQKIPATRGTITDRNGNVLAMDVAGYTVAVNPEIINKLGIADQVVSGLHTLLGKEQSELRDAVTKKDEDGKYYRHRELGREGKKLDKEMEEKIVAFREELQKLTDEKDVGIYLIEEQKRYYPNDRRASHLLGYVNKEGEAVTGMELSLNEELAGTDGKLVYERDGRQVQLSNGEVEYVPAQDGSNVALTIDREIQYYVEKAIKEAYDKYKPKSITAIAADPNTMEILGMANYPNYNPNEYWTMKPGADYNYAVRALLEPGSTFKTVTLAAAVEEGVFNPDETYKSGSRYIGGRTINDHQRGGWGTITFLEGLKRSSNVAFIELGYNKMSTETLMKYITAFGFGAKTGLEIGGESTGMVKYRYESEKATLTYGQGTVQVTPIQQVAAIAAIANGGKLMQPHIIKEIEDPVTKKKQVTQPKVVREVITEDTARKVGEYLEQVVSDQEIGTGKNAYIEGYRVAGKTGTAQKVTSSNKSGYADDKYIVSFIGYAPVENPQIVVYVVADEPEGDSVGGGSVAAPVFKEIVEQSLRYMGVTPSNAIKAEAAGRKDRVLTAPDLTELKVSQAKSELKANAMTYEVVGSGTTVLQQVPKPGTAMASFQRIYLITEERSKLPVPNVRGLSLRDALEVCSLLEMRCITEGEGFVTSQMVAKQQGERVFKLVLEPPGEAIVQPEPAGSAAATSEPAGAAGGEAAQAGGEAGTTDESPPPSG</sequence>
<dbReference type="PROSITE" id="PS51178">
    <property type="entry name" value="PASTA"/>
    <property type="match status" value="1"/>
</dbReference>
<evidence type="ECO:0000256" key="2">
    <source>
        <dbReference type="ARBA" id="ARBA00007171"/>
    </source>
</evidence>
<evidence type="ECO:0000259" key="5">
    <source>
        <dbReference type="PROSITE" id="PS51178"/>
    </source>
</evidence>
<evidence type="ECO:0000256" key="1">
    <source>
        <dbReference type="ARBA" id="ARBA00004370"/>
    </source>
</evidence>
<dbReference type="RefSeq" id="WP_111148705.1">
    <property type="nucleotide sequence ID" value="NZ_QKRB01000055.1"/>
</dbReference>
<dbReference type="Pfam" id="PF03793">
    <property type="entry name" value="PASTA"/>
    <property type="match status" value="1"/>
</dbReference>
<dbReference type="GO" id="GO:0071555">
    <property type="term" value="P:cell wall organization"/>
    <property type="evidence" value="ECO:0007669"/>
    <property type="project" value="TreeGrafter"/>
</dbReference>
<dbReference type="OrthoDB" id="9804124at2"/>
<dbReference type="EMBL" id="QKRB01000055">
    <property type="protein sequence ID" value="PZD93895.1"/>
    <property type="molecule type" value="Genomic_DNA"/>
</dbReference>
<reference evidence="6 7" key="1">
    <citation type="submission" date="2018-06" db="EMBL/GenBank/DDBJ databases">
        <title>Paenibacillus imtechensis sp. nov.</title>
        <authorList>
            <person name="Pinnaka A.K."/>
            <person name="Singh H."/>
            <person name="Kaur M."/>
        </authorList>
    </citation>
    <scope>NUCLEOTIDE SEQUENCE [LARGE SCALE GENOMIC DNA]</scope>
    <source>
        <strain evidence="6 7">SMB1</strain>
    </source>
</reference>
<evidence type="ECO:0000313" key="6">
    <source>
        <dbReference type="EMBL" id="PZD93895.1"/>
    </source>
</evidence>
<dbReference type="Proteomes" id="UP000249522">
    <property type="component" value="Unassembled WGS sequence"/>
</dbReference>
<feature type="compositionally biased region" description="Low complexity" evidence="4">
    <location>
        <begin position="720"/>
        <end position="750"/>
    </location>
</feature>
<comment type="subcellular location">
    <subcellularLocation>
        <location evidence="1">Membrane</location>
    </subcellularLocation>
</comment>
<dbReference type="SUPFAM" id="SSF54184">
    <property type="entry name" value="Penicillin-binding protein 2x (pbp-2x), c-terminal domain"/>
    <property type="match status" value="2"/>
</dbReference>
<proteinExistence type="inferred from homology"/>
<dbReference type="Gene3D" id="3.90.1310.10">
    <property type="entry name" value="Penicillin-binding protein 2a (Domain 2)"/>
    <property type="match status" value="1"/>
</dbReference>
<dbReference type="PANTHER" id="PTHR30627">
    <property type="entry name" value="PEPTIDOGLYCAN D,D-TRANSPEPTIDASE"/>
    <property type="match status" value="1"/>
</dbReference>
<dbReference type="GO" id="GO:0005886">
    <property type="term" value="C:plasma membrane"/>
    <property type="evidence" value="ECO:0007669"/>
    <property type="project" value="TreeGrafter"/>
</dbReference>
<dbReference type="Pfam" id="PF03717">
    <property type="entry name" value="PBP_dimer"/>
    <property type="match status" value="1"/>
</dbReference>